<name>A0A3S0ASG0_9BACL</name>
<dbReference type="AlphaFoldDB" id="A0A3S0ASG0"/>
<dbReference type="RefSeq" id="WP_126139487.1">
    <property type="nucleotide sequence ID" value="NZ_RXHU01000007.1"/>
</dbReference>
<evidence type="ECO:0000313" key="4">
    <source>
        <dbReference type="Proteomes" id="UP000276128"/>
    </source>
</evidence>
<dbReference type="Gene3D" id="2.180.10.10">
    <property type="entry name" value="RHS repeat-associated core"/>
    <property type="match status" value="1"/>
</dbReference>
<accession>A0A3S0ASG0</accession>
<evidence type="ECO:0000259" key="2">
    <source>
        <dbReference type="Pfam" id="PF25023"/>
    </source>
</evidence>
<dbReference type="InterPro" id="IPR022385">
    <property type="entry name" value="Rhs_assc_core"/>
</dbReference>
<protein>
    <recommendedName>
        <fullName evidence="2">Teneurin-like YD-shell domain-containing protein</fullName>
    </recommendedName>
</protein>
<sequence length="1075" mass="119939">MEARINTCYDIIDSNAAITSSCTGGSTPLIGKVQKITTTKALEGGKTSRSVTIFEADTRYAYPGKLETNFNTINESGQPITQTVSTFMTYYMGTGLLKDRTDGANNRTSYVYDSLGRLTETKYPMFTNLNGQQYDVSDIITYGNYYIPSYYDPTNTGIYSIYIYAYRKYTQKSNNVVSYLNQQEDYYDGLGNLRLSTFWDPGAITWKYSQYHYDDMSRVTYMADPLMNTTTASYDSWGRQNEVIDSYGNLYETEYNLKARRTSRYFVASTDVNTYRKNPVLNNLKTSYSEQDADQWGRILTTRVYKDWPNQNQPLTESWTYDTVGNVLTYTDPNKNYNSDGVTKKLTYDVLNRLVTYKDALGQLSNYSYDAGGNLQQISMQSTPTGPSTVLNTKQFNEVGGLTQKTDPANLSETYTYNNLGQLYKYVDRNKTTFTNQYDEQNRLRVSSITANGTTLTSKSIVGSNGIMYDKAETYLNGVSTASMTSGMDTMKRLTSLNTTATNYSSSLSLAYDANSRMTKQTNNLTGYNVNYHYDKLRMDSVQMNGLSTPNTAASVNAIYDYYADGQIKSIMYPVLADGTVLKTDYTYNTLKRLASVTNMKGTNVLSTYSYLYDDNGNITSKTETVNTVSSTTSYTYDALNRLLTISRPDGSTASYTYDLKGNRMTLQDNTQNFPMTDISYTYDLLNRLSSVIYGSMTTSFAYAPNNLRYKKTSGTQTIQYQYDASGNVISESNGSNLITANYIRGDRLLAKKDVSTGQMYYYLYNGHGDVTQIVDTNGIIVNNYQYDEWGNITSQTEGIANSFKYAGEQYDTETGLYYLRARYYDPSVGRFINEDTYEGQIDNPLSLNLYTYVHNNPLTNVDPTGHWCTAVVNGTTYSHPGGCNDGSGDMNGSRTDGSGYSKDAVHNGDYYYDDDGNLQQYFIPGAPHISDPSGISQVVVGCAYDSECAGFVSGGIASTGVVVEGVKDGAIAVGSSVKKLWDWGKDAISDLRSKEPVGKPFDPDGPTVQIGVDPRTLIPDKDLSKLSEQRLQNAVEFGGDHPIKVDRNGVVQDGHHRLLDAIRNNKPVDVQIGY</sequence>
<dbReference type="InterPro" id="IPR031325">
    <property type="entry name" value="RHS_repeat"/>
</dbReference>
<dbReference type="Pfam" id="PF25023">
    <property type="entry name" value="TEN_YD-shell"/>
    <property type="match status" value="2"/>
</dbReference>
<dbReference type="NCBIfam" id="TIGR03696">
    <property type="entry name" value="Rhs_assc_core"/>
    <property type="match status" value="1"/>
</dbReference>
<dbReference type="InterPro" id="IPR050708">
    <property type="entry name" value="T6SS_VgrG/RHS"/>
</dbReference>
<gene>
    <name evidence="3" type="ORF">EJQ19_01725</name>
</gene>
<dbReference type="NCBIfam" id="TIGR01643">
    <property type="entry name" value="YD_repeat_2x"/>
    <property type="match status" value="3"/>
</dbReference>
<dbReference type="InterPro" id="IPR006530">
    <property type="entry name" value="YD"/>
</dbReference>
<feature type="domain" description="Teneurin-like YD-shell" evidence="2">
    <location>
        <begin position="275"/>
        <end position="446"/>
    </location>
</feature>
<evidence type="ECO:0000256" key="1">
    <source>
        <dbReference type="ARBA" id="ARBA00022737"/>
    </source>
</evidence>
<keyword evidence="1" id="KW-0677">Repeat</keyword>
<organism evidence="3 4">
    <name type="scientific">Paenibacillus whitsoniae</name>
    <dbReference type="NCBI Taxonomy" id="2496558"/>
    <lineage>
        <taxon>Bacteria</taxon>
        <taxon>Bacillati</taxon>
        <taxon>Bacillota</taxon>
        <taxon>Bacilli</taxon>
        <taxon>Bacillales</taxon>
        <taxon>Paenibacillaceae</taxon>
        <taxon>Paenibacillus</taxon>
    </lineage>
</organism>
<feature type="domain" description="Teneurin-like YD-shell" evidence="2">
    <location>
        <begin position="749"/>
        <end position="858"/>
    </location>
</feature>
<dbReference type="Proteomes" id="UP000276128">
    <property type="component" value="Unassembled WGS sequence"/>
</dbReference>
<dbReference type="OrthoDB" id="41445at2"/>
<reference evidence="3 4" key="1">
    <citation type="submission" date="2018-12" db="EMBL/GenBank/DDBJ databases">
        <title>Bacillus ochoae sp. nov., Paenibacillus whitsoniae sp. nov., Paenibacillus spiritus sp. nov. Isolated from the Mars Exploration Rover during spacecraft assembly.</title>
        <authorList>
            <person name="Seuylemezian A."/>
            <person name="Vaishampayan P."/>
        </authorList>
    </citation>
    <scope>NUCLEOTIDE SEQUENCE [LARGE SCALE GENOMIC DNA]</scope>
    <source>
        <strain evidence="3 4">MER 54</strain>
    </source>
</reference>
<proteinExistence type="predicted"/>
<dbReference type="EMBL" id="RXHU01000007">
    <property type="protein sequence ID" value="RTE11540.1"/>
    <property type="molecule type" value="Genomic_DNA"/>
</dbReference>
<dbReference type="PANTHER" id="PTHR32305">
    <property type="match status" value="1"/>
</dbReference>
<keyword evidence="4" id="KW-1185">Reference proteome</keyword>
<dbReference type="InterPro" id="IPR056823">
    <property type="entry name" value="TEN-like_YD-shell"/>
</dbReference>
<comment type="caution">
    <text evidence="3">The sequence shown here is derived from an EMBL/GenBank/DDBJ whole genome shotgun (WGS) entry which is preliminary data.</text>
</comment>
<dbReference type="PANTHER" id="PTHR32305:SF15">
    <property type="entry name" value="PROTEIN RHSA-RELATED"/>
    <property type="match status" value="1"/>
</dbReference>
<dbReference type="Pfam" id="PF05593">
    <property type="entry name" value="RHS_repeat"/>
    <property type="match status" value="2"/>
</dbReference>
<evidence type="ECO:0000313" key="3">
    <source>
        <dbReference type="EMBL" id="RTE11540.1"/>
    </source>
</evidence>